<gene>
    <name evidence="7" type="ORF">GGD40_004607</name>
</gene>
<sequence length="457" mass="47124">MNSPSSVNPTPRHANDASRTLTWQDALWLGAIVVIGVNLRPLLTSISPLMTTIRAATGLSFYGASLLTSLPVVAMGIGAFGAGALTRVLGETRGVALGLLAIALACGARWETASGAALLLTAALAGVGVAAVQALLPAVMKQRFHARVPLAMGVFSASIMGGGGLGARLSPWVSNALGSWHAGLAVWALPAVVALACWLGLNRWHSGVHSGVSSGMRSGAPSAVPSNAPSPRGHSSRASIEHSNQPSTQPSLILTPPTPHTSTSQPPLWRKRRAWTLGLFFGIVNGGYTSLVAWLPAFYQQRGVSVTDSGSLLAGMTVFQAAAALLLPLAAASFRDRRPWLVLGLSAQLIGLLGLIACPDTAAWLWVGVAGAGLGGTFSLTLVTAMDHAADHRVAGKLVAFTQGVGFVVAAIAPMLAGMVRSWTGSFGAAWVMLAACVVAMIGLSLLFSPRSYDRWN</sequence>
<keyword evidence="8" id="KW-1185">Reference proteome</keyword>
<feature type="transmembrane region" description="Helical" evidence="5">
    <location>
        <begin position="311"/>
        <end position="332"/>
    </location>
</feature>
<feature type="transmembrane region" description="Helical" evidence="5">
    <location>
        <begin position="339"/>
        <end position="357"/>
    </location>
</feature>
<feature type="transmembrane region" description="Helical" evidence="5">
    <location>
        <begin position="21"/>
        <end position="39"/>
    </location>
</feature>
<keyword evidence="3 5" id="KW-0472">Membrane</keyword>
<feature type="domain" description="Major facilitator superfamily (MFS) profile" evidence="6">
    <location>
        <begin position="26"/>
        <end position="453"/>
    </location>
</feature>
<comment type="caution">
    <text evidence="7">The sequence shown here is derived from an EMBL/GenBank/DDBJ whole genome shotgun (WGS) entry which is preliminary data.</text>
</comment>
<evidence type="ECO:0000259" key="6">
    <source>
        <dbReference type="PROSITE" id="PS50850"/>
    </source>
</evidence>
<dbReference type="SUPFAM" id="SSF103473">
    <property type="entry name" value="MFS general substrate transporter"/>
    <property type="match status" value="1"/>
</dbReference>
<dbReference type="InterPro" id="IPR011701">
    <property type="entry name" value="MFS"/>
</dbReference>
<feature type="transmembrane region" description="Helical" evidence="5">
    <location>
        <begin position="148"/>
        <end position="167"/>
    </location>
</feature>
<accession>A0A7Y9WRV8</accession>
<protein>
    <submittedName>
        <fullName evidence="7">CP family cyanate transporter-like MFS transporter</fullName>
    </submittedName>
</protein>
<feature type="transmembrane region" description="Helical" evidence="5">
    <location>
        <begin position="429"/>
        <end position="448"/>
    </location>
</feature>
<organism evidence="7 8">
    <name type="scientific">Paraburkholderia bryophila</name>
    <dbReference type="NCBI Taxonomy" id="420952"/>
    <lineage>
        <taxon>Bacteria</taxon>
        <taxon>Pseudomonadati</taxon>
        <taxon>Pseudomonadota</taxon>
        <taxon>Betaproteobacteria</taxon>
        <taxon>Burkholderiales</taxon>
        <taxon>Burkholderiaceae</taxon>
        <taxon>Paraburkholderia</taxon>
    </lineage>
</organism>
<dbReference type="Proteomes" id="UP000540929">
    <property type="component" value="Unassembled WGS sequence"/>
</dbReference>
<dbReference type="AlphaFoldDB" id="A0A7Y9WRV8"/>
<feature type="region of interest" description="Disordered" evidence="4">
    <location>
        <begin position="215"/>
        <end position="267"/>
    </location>
</feature>
<keyword evidence="2 5" id="KW-1133">Transmembrane helix</keyword>
<name>A0A7Y9WRV8_9BURK</name>
<dbReference type="GO" id="GO:0022857">
    <property type="term" value="F:transmembrane transporter activity"/>
    <property type="evidence" value="ECO:0007669"/>
    <property type="project" value="InterPro"/>
</dbReference>
<dbReference type="InterPro" id="IPR020846">
    <property type="entry name" value="MFS_dom"/>
</dbReference>
<feature type="compositionally biased region" description="Polar residues" evidence="4">
    <location>
        <begin position="236"/>
        <end position="249"/>
    </location>
</feature>
<feature type="transmembrane region" description="Helical" evidence="5">
    <location>
        <begin position="274"/>
        <end position="299"/>
    </location>
</feature>
<dbReference type="InterPro" id="IPR036259">
    <property type="entry name" value="MFS_trans_sf"/>
</dbReference>
<evidence type="ECO:0000313" key="8">
    <source>
        <dbReference type="Proteomes" id="UP000540929"/>
    </source>
</evidence>
<dbReference type="EMBL" id="JACCAS010000002">
    <property type="protein sequence ID" value="NYH25036.1"/>
    <property type="molecule type" value="Genomic_DNA"/>
</dbReference>
<dbReference type="PANTHER" id="PTHR23523:SF1">
    <property type="entry name" value="CYANATE TRANSPORT PROTEIN CYNX"/>
    <property type="match status" value="1"/>
</dbReference>
<evidence type="ECO:0000256" key="2">
    <source>
        <dbReference type="ARBA" id="ARBA00022989"/>
    </source>
</evidence>
<evidence type="ECO:0000256" key="3">
    <source>
        <dbReference type="ARBA" id="ARBA00023136"/>
    </source>
</evidence>
<feature type="transmembrane region" description="Helical" evidence="5">
    <location>
        <begin position="59"/>
        <end position="82"/>
    </location>
</feature>
<dbReference type="PANTHER" id="PTHR23523">
    <property type="match status" value="1"/>
</dbReference>
<feature type="transmembrane region" description="Helical" evidence="5">
    <location>
        <begin position="179"/>
        <end position="201"/>
    </location>
</feature>
<feature type="compositionally biased region" description="Low complexity" evidence="4">
    <location>
        <begin position="250"/>
        <end position="267"/>
    </location>
</feature>
<evidence type="ECO:0000256" key="4">
    <source>
        <dbReference type="SAM" id="MobiDB-lite"/>
    </source>
</evidence>
<reference evidence="7 8" key="1">
    <citation type="submission" date="2020-07" db="EMBL/GenBank/DDBJ databases">
        <title>Exploring microbial biodiversity for novel pathways involved in the catabolism of aromatic compounds derived from lignin.</title>
        <authorList>
            <person name="Elkins J."/>
        </authorList>
    </citation>
    <scope>NUCLEOTIDE SEQUENCE [LARGE SCALE GENOMIC DNA]</scope>
    <source>
        <strain evidence="7 8">H2C3C</strain>
    </source>
</reference>
<evidence type="ECO:0000256" key="5">
    <source>
        <dbReference type="SAM" id="Phobius"/>
    </source>
</evidence>
<feature type="transmembrane region" description="Helical" evidence="5">
    <location>
        <begin position="363"/>
        <end position="386"/>
    </location>
</feature>
<proteinExistence type="predicted"/>
<dbReference type="InterPro" id="IPR052524">
    <property type="entry name" value="MFS_Cyanate_Porter"/>
</dbReference>
<evidence type="ECO:0000256" key="1">
    <source>
        <dbReference type="ARBA" id="ARBA00022692"/>
    </source>
</evidence>
<feature type="transmembrane region" description="Helical" evidence="5">
    <location>
        <begin position="398"/>
        <end position="417"/>
    </location>
</feature>
<feature type="compositionally biased region" description="Low complexity" evidence="4">
    <location>
        <begin position="215"/>
        <end position="231"/>
    </location>
</feature>
<keyword evidence="1 5" id="KW-0812">Transmembrane</keyword>
<dbReference type="Pfam" id="PF07690">
    <property type="entry name" value="MFS_1"/>
    <property type="match status" value="1"/>
</dbReference>
<dbReference type="RefSeq" id="WP_373565344.1">
    <property type="nucleotide sequence ID" value="NZ_JACCAS010000002.1"/>
</dbReference>
<evidence type="ECO:0000313" key="7">
    <source>
        <dbReference type="EMBL" id="NYH25036.1"/>
    </source>
</evidence>
<dbReference type="PROSITE" id="PS50850">
    <property type="entry name" value="MFS"/>
    <property type="match status" value="1"/>
</dbReference>
<dbReference type="Gene3D" id="1.20.1250.20">
    <property type="entry name" value="MFS general substrate transporter like domains"/>
    <property type="match status" value="2"/>
</dbReference>
<feature type="transmembrane region" description="Helical" evidence="5">
    <location>
        <begin position="116"/>
        <end position="136"/>
    </location>
</feature>